<dbReference type="GO" id="GO:0016020">
    <property type="term" value="C:membrane"/>
    <property type="evidence" value="ECO:0007669"/>
    <property type="project" value="UniProtKB-SubCell"/>
</dbReference>
<evidence type="ECO:0000256" key="14">
    <source>
        <dbReference type="ARBA" id="ARBA00023034"/>
    </source>
</evidence>
<keyword evidence="12" id="KW-0677">Repeat</keyword>
<organism evidence="20 21">
    <name type="scientific">Owenia fusiformis</name>
    <name type="common">Polychaete worm</name>
    <dbReference type="NCBI Taxonomy" id="6347"/>
    <lineage>
        <taxon>Eukaryota</taxon>
        <taxon>Metazoa</taxon>
        <taxon>Spiralia</taxon>
        <taxon>Lophotrochozoa</taxon>
        <taxon>Annelida</taxon>
        <taxon>Polychaeta</taxon>
        <taxon>Sedentaria</taxon>
        <taxon>Canalipalpata</taxon>
        <taxon>Sabellida</taxon>
        <taxon>Oweniida</taxon>
        <taxon>Oweniidae</taxon>
        <taxon>Owenia</taxon>
    </lineage>
</organism>
<evidence type="ECO:0000256" key="17">
    <source>
        <dbReference type="SAM" id="Coils"/>
    </source>
</evidence>
<evidence type="ECO:0000256" key="7">
    <source>
        <dbReference type="ARBA" id="ARBA00022525"/>
    </source>
</evidence>
<dbReference type="GO" id="GO:0005793">
    <property type="term" value="C:endoplasmic reticulum-Golgi intermediate compartment"/>
    <property type="evidence" value="ECO:0007669"/>
    <property type="project" value="TreeGrafter"/>
</dbReference>
<evidence type="ECO:0000256" key="19">
    <source>
        <dbReference type="SAM" id="SignalP"/>
    </source>
</evidence>
<evidence type="ECO:0000256" key="10">
    <source>
        <dbReference type="ARBA" id="ARBA00022723"/>
    </source>
</evidence>
<keyword evidence="10" id="KW-0479">Metal-binding</keyword>
<comment type="similarity">
    <text evidence="5">Belongs to the nucleobindin family.</text>
</comment>
<dbReference type="PANTHER" id="PTHR19237:SF20">
    <property type="entry name" value="NUCLEOBINDIN 1"/>
    <property type="match status" value="1"/>
</dbReference>
<dbReference type="InterPro" id="IPR018247">
    <property type="entry name" value="EF_Hand_1_Ca_BS"/>
</dbReference>
<dbReference type="GO" id="GO:0005794">
    <property type="term" value="C:Golgi apparatus"/>
    <property type="evidence" value="ECO:0007669"/>
    <property type="project" value="UniProtKB-SubCell"/>
</dbReference>
<evidence type="ECO:0000256" key="15">
    <source>
        <dbReference type="ARBA" id="ARBA00023125"/>
    </source>
</evidence>
<evidence type="ECO:0000256" key="1">
    <source>
        <dbReference type="ARBA" id="ARBA00004170"/>
    </source>
</evidence>
<keyword evidence="13" id="KW-0106">Calcium</keyword>
<dbReference type="InterPro" id="IPR040250">
    <property type="entry name" value="Nucleobindin"/>
</dbReference>
<dbReference type="SUPFAM" id="SSF47473">
    <property type="entry name" value="EF-hand"/>
    <property type="match status" value="1"/>
</dbReference>
<keyword evidence="17" id="KW-0175">Coiled coil</keyword>
<keyword evidence="15" id="KW-0238">DNA-binding</keyword>
<dbReference type="AlphaFoldDB" id="A0A8J1UGZ9"/>
<evidence type="ECO:0000256" key="11">
    <source>
        <dbReference type="ARBA" id="ARBA00022729"/>
    </source>
</evidence>
<feature type="signal peptide" evidence="19">
    <location>
        <begin position="1"/>
        <end position="20"/>
    </location>
</feature>
<comment type="subcellular location">
    <subcellularLocation>
        <location evidence="2">Cytoplasm</location>
    </subcellularLocation>
    <subcellularLocation>
        <location evidence="3">Golgi apparatus</location>
    </subcellularLocation>
    <subcellularLocation>
        <location evidence="1">Membrane</location>
        <topology evidence="1">Peripheral membrane protein</topology>
    </subcellularLocation>
    <subcellularLocation>
        <location evidence="4">Secreted</location>
    </subcellularLocation>
</comment>
<accession>A0A8J1UGZ9</accession>
<evidence type="ECO:0000256" key="3">
    <source>
        <dbReference type="ARBA" id="ARBA00004555"/>
    </source>
</evidence>
<keyword evidence="6" id="KW-0963">Cytoplasm</keyword>
<dbReference type="GO" id="GO:0003677">
    <property type="term" value="F:DNA binding"/>
    <property type="evidence" value="ECO:0007669"/>
    <property type="project" value="UniProtKB-KW"/>
</dbReference>
<evidence type="ECO:0000256" key="2">
    <source>
        <dbReference type="ARBA" id="ARBA00004496"/>
    </source>
</evidence>
<evidence type="ECO:0000256" key="16">
    <source>
        <dbReference type="ARBA" id="ARBA00023136"/>
    </source>
</evidence>
<gene>
    <name evidence="20" type="ORF">OFUS_LOCUS11456</name>
</gene>
<feature type="chain" id="PRO_5043613573" evidence="19">
    <location>
        <begin position="21"/>
        <end position="449"/>
    </location>
</feature>
<evidence type="ECO:0000256" key="9">
    <source>
        <dbReference type="ARBA" id="ARBA00022658"/>
    </source>
</evidence>
<evidence type="ECO:0000256" key="13">
    <source>
        <dbReference type="ARBA" id="ARBA00022837"/>
    </source>
</evidence>
<feature type="region of interest" description="Disordered" evidence="18">
    <location>
        <begin position="194"/>
        <end position="228"/>
    </location>
</feature>
<proteinExistence type="inferred from homology"/>
<feature type="non-terminal residue" evidence="20">
    <location>
        <position position="449"/>
    </location>
</feature>
<dbReference type="OrthoDB" id="5982823at2759"/>
<name>A0A8J1UGZ9_OWEFU</name>
<dbReference type="PROSITE" id="PS00018">
    <property type="entry name" value="EF_HAND_1"/>
    <property type="match status" value="1"/>
</dbReference>
<dbReference type="PROSITE" id="PS50222">
    <property type="entry name" value="EF_HAND_2"/>
    <property type="match status" value="2"/>
</dbReference>
<keyword evidence="21" id="KW-1185">Reference proteome</keyword>
<reference evidence="20" key="1">
    <citation type="submission" date="2022-03" db="EMBL/GenBank/DDBJ databases">
        <authorList>
            <person name="Martin C."/>
        </authorList>
    </citation>
    <scope>NUCLEOTIDE SEQUENCE</scope>
</reference>
<evidence type="ECO:0000313" key="20">
    <source>
        <dbReference type="EMBL" id="CAH1785387.1"/>
    </source>
</evidence>
<dbReference type="EMBL" id="CAIIXF020000006">
    <property type="protein sequence ID" value="CAH1785387.1"/>
    <property type="molecule type" value="Genomic_DNA"/>
</dbReference>
<sequence length="449" mass="52614">MAHILLLSAILLATIPGFIAPPVVEKQPKPVEDTNTGEDTDTGLEYDRYLKEVVSILEEDEGFRKKLEESNITYIKSGEIAQHLEMVSHRIRTRLDELKRRELTRLKELMHAKMQAAKDAELGENNNGNHVDVLNQFRSNLGHMDHSNTETFEVADLAKLIVKATNDLEEADKKRRENFKEYEMEKEHLRREKLKRMTEEERKKEEEHEKELEQKHKEHPKVHEPGSKDQLEEVWEKTDHMDPDDFDPKTFFKMHDLDGDGFWDEEETEALFQKELDKVYDPENPEEDDMVEREEDMARMREHLDNDVDTDKDRLISFDEFIKYTKSDDFDKDDGWLEGVDDTDNFTDEEFDEFVKKYEQKLKDHNINKDDLKAAVNDLNIKVRDAAKGPDGPMTAEEIDANIKEKVISLKTGNQPPPVPVDHLQPEQGGQQVDHMQIQQQQQQQQQQQ</sequence>
<dbReference type="Proteomes" id="UP000749559">
    <property type="component" value="Unassembled WGS sequence"/>
</dbReference>
<evidence type="ECO:0000256" key="18">
    <source>
        <dbReference type="SAM" id="MobiDB-lite"/>
    </source>
</evidence>
<dbReference type="InterPro" id="IPR011992">
    <property type="entry name" value="EF-hand-dom_pair"/>
</dbReference>
<feature type="compositionally biased region" description="Low complexity" evidence="18">
    <location>
        <begin position="428"/>
        <end position="449"/>
    </location>
</feature>
<feature type="region of interest" description="Disordered" evidence="18">
    <location>
        <begin position="407"/>
        <end position="449"/>
    </location>
</feature>
<keyword evidence="9" id="KW-0344">Guanine-nucleotide releasing factor</keyword>
<feature type="coiled-coil region" evidence="17">
    <location>
        <begin position="355"/>
        <end position="382"/>
    </location>
</feature>
<evidence type="ECO:0000256" key="6">
    <source>
        <dbReference type="ARBA" id="ARBA00022490"/>
    </source>
</evidence>
<dbReference type="GO" id="GO:0070062">
    <property type="term" value="C:extracellular exosome"/>
    <property type="evidence" value="ECO:0007669"/>
    <property type="project" value="TreeGrafter"/>
</dbReference>
<dbReference type="InterPro" id="IPR002048">
    <property type="entry name" value="EF_hand_dom"/>
</dbReference>
<dbReference type="PANTHER" id="PTHR19237">
    <property type="entry name" value="NUCLEOBINDIN"/>
    <property type="match status" value="1"/>
</dbReference>
<evidence type="ECO:0000313" key="21">
    <source>
        <dbReference type="Proteomes" id="UP000749559"/>
    </source>
</evidence>
<evidence type="ECO:0000256" key="5">
    <source>
        <dbReference type="ARBA" id="ARBA00008063"/>
    </source>
</evidence>
<evidence type="ECO:0000256" key="4">
    <source>
        <dbReference type="ARBA" id="ARBA00004613"/>
    </source>
</evidence>
<evidence type="ECO:0000256" key="8">
    <source>
        <dbReference type="ARBA" id="ARBA00022553"/>
    </source>
</evidence>
<keyword evidence="14" id="KW-0333">Golgi apparatus</keyword>
<dbReference type="GO" id="GO:0005085">
    <property type="term" value="F:guanyl-nucleotide exchange factor activity"/>
    <property type="evidence" value="ECO:0007669"/>
    <property type="project" value="UniProtKB-KW"/>
</dbReference>
<keyword evidence="8" id="KW-0597">Phosphoprotein</keyword>
<dbReference type="Gene3D" id="1.10.238.10">
    <property type="entry name" value="EF-hand"/>
    <property type="match status" value="1"/>
</dbReference>
<keyword evidence="7" id="KW-0964">Secreted</keyword>
<dbReference type="FunFam" id="1.10.238.10:FF:000045">
    <property type="entry name" value="Nucleobindin 2"/>
    <property type="match status" value="1"/>
</dbReference>
<keyword evidence="16" id="KW-0472">Membrane</keyword>
<dbReference type="GO" id="GO:0005509">
    <property type="term" value="F:calcium ion binding"/>
    <property type="evidence" value="ECO:0007669"/>
    <property type="project" value="InterPro"/>
</dbReference>
<dbReference type="Pfam" id="PF25434">
    <property type="entry name" value="NUCB1_N"/>
    <property type="match status" value="1"/>
</dbReference>
<comment type="caution">
    <text evidence="20">The sequence shown here is derived from an EMBL/GenBank/DDBJ whole genome shotgun (WGS) entry which is preliminary data.</text>
</comment>
<keyword evidence="11 19" id="KW-0732">Signal</keyword>
<protein>
    <submittedName>
        <fullName evidence="20">Uncharacterized protein</fullName>
    </submittedName>
</protein>
<dbReference type="InterPro" id="IPR057576">
    <property type="entry name" value="NUCB1_N"/>
</dbReference>
<evidence type="ECO:0000256" key="12">
    <source>
        <dbReference type="ARBA" id="ARBA00022737"/>
    </source>
</evidence>